<gene>
    <name evidence="4" type="ORF">CHYS00102_LOCUS780</name>
</gene>
<dbReference type="EMBL" id="HBFR01001201">
    <property type="protein sequence ID" value="CAD8873622.1"/>
    <property type="molecule type" value="Transcribed_RNA"/>
</dbReference>
<keyword evidence="3" id="KW-0812">Transmembrane</keyword>
<accession>A0A7S1FKC6</accession>
<organism evidence="4">
    <name type="scientific">Corethron hystrix</name>
    <dbReference type="NCBI Taxonomy" id="216773"/>
    <lineage>
        <taxon>Eukaryota</taxon>
        <taxon>Sar</taxon>
        <taxon>Stramenopiles</taxon>
        <taxon>Ochrophyta</taxon>
        <taxon>Bacillariophyta</taxon>
        <taxon>Coscinodiscophyceae</taxon>
        <taxon>Corethrophycidae</taxon>
        <taxon>Corethrales</taxon>
        <taxon>Corethraceae</taxon>
        <taxon>Corethron</taxon>
    </lineage>
</organism>
<feature type="transmembrane region" description="Helical" evidence="3">
    <location>
        <begin position="349"/>
        <end position="372"/>
    </location>
</feature>
<feature type="transmembrane region" description="Helical" evidence="3">
    <location>
        <begin position="378"/>
        <end position="403"/>
    </location>
</feature>
<evidence type="ECO:0000256" key="1">
    <source>
        <dbReference type="ARBA" id="ARBA00010199"/>
    </source>
</evidence>
<feature type="transmembrane region" description="Helical" evidence="3">
    <location>
        <begin position="746"/>
        <end position="767"/>
    </location>
</feature>
<feature type="compositionally biased region" description="Acidic residues" evidence="2">
    <location>
        <begin position="89"/>
        <end position="102"/>
    </location>
</feature>
<feature type="compositionally biased region" description="Basic and acidic residues" evidence="2">
    <location>
        <begin position="12"/>
        <end position="25"/>
    </location>
</feature>
<evidence type="ECO:0008006" key="5">
    <source>
        <dbReference type="Google" id="ProtNLM"/>
    </source>
</evidence>
<evidence type="ECO:0000313" key="4">
    <source>
        <dbReference type="EMBL" id="CAD8873622.1"/>
    </source>
</evidence>
<feature type="region of interest" description="Disordered" evidence="2">
    <location>
        <begin position="1"/>
        <end position="25"/>
    </location>
</feature>
<dbReference type="PANTHER" id="PTHR11206">
    <property type="entry name" value="MULTIDRUG RESISTANCE PROTEIN"/>
    <property type="match status" value="1"/>
</dbReference>
<feature type="transmembrane region" description="Helical" evidence="3">
    <location>
        <begin position="497"/>
        <end position="514"/>
    </location>
</feature>
<name>A0A7S1FKC6_9STRA</name>
<feature type="compositionally biased region" description="Polar residues" evidence="2">
    <location>
        <begin position="1"/>
        <end position="11"/>
    </location>
</feature>
<feature type="compositionally biased region" description="Basic and acidic residues" evidence="2">
    <location>
        <begin position="103"/>
        <end position="114"/>
    </location>
</feature>
<dbReference type="GO" id="GO:0042910">
    <property type="term" value="F:xenobiotic transmembrane transporter activity"/>
    <property type="evidence" value="ECO:0007669"/>
    <property type="project" value="InterPro"/>
</dbReference>
<feature type="transmembrane region" description="Helical" evidence="3">
    <location>
        <begin position="415"/>
        <end position="435"/>
    </location>
</feature>
<dbReference type="GO" id="GO:0015297">
    <property type="term" value="F:antiporter activity"/>
    <property type="evidence" value="ECO:0007669"/>
    <property type="project" value="InterPro"/>
</dbReference>
<evidence type="ECO:0000256" key="3">
    <source>
        <dbReference type="SAM" id="Phobius"/>
    </source>
</evidence>
<feature type="transmembrane region" description="Helical" evidence="3">
    <location>
        <begin position="455"/>
        <end position="476"/>
    </location>
</feature>
<reference evidence="4" key="1">
    <citation type="submission" date="2021-01" db="EMBL/GenBank/DDBJ databases">
        <authorList>
            <person name="Corre E."/>
            <person name="Pelletier E."/>
            <person name="Niang G."/>
            <person name="Scheremetjew M."/>
            <person name="Finn R."/>
            <person name="Kale V."/>
            <person name="Holt S."/>
            <person name="Cochrane G."/>
            <person name="Meng A."/>
            <person name="Brown T."/>
            <person name="Cohen L."/>
        </authorList>
    </citation>
    <scope>NUCLEOTIDE SEQUENCE</scope>
    <source>
        <strain evidence="4">308</strain>
    </source>
</reference>
<dbReference type="GO" id="GO:0016020">
    <property type="term" value="C:membrane"/>
    <property type="evidence" value="ECO:0007669"/>
    <property type="project" value="InterPro"/>
</dbReference>
<feature type="transmembrane region" description="Helical" evidence="3">
    <location>
        <begin position="648"/>
        <end position="668"/>
    </location>
</feature>
<evidence type="ECO:0000256" key="2">
    <source>
        <dbReference type="SAM" id="MobiDB-lite"/>
    </source>
</evidence>
<feature type="transmembrane region" description="Helical" evidence="3">
    <location>
        <begin position="720"/>
        <end position="740"/>
    </location>
</feature>
<proteinExistence type="inferred from homology"/>
<dbReference type="AlphaFoldDB" id="A0A7S1FKC6"/>
<feature type="region of interest" description="Disordered" evidence="2">
    <location>
        <begin position="85"/>
        <end position="130"/>
    </location>
</feature>
<comment type="similarity">
    <text evidence="1">Belongs to the multi antimicrobial extrusion (MATE) (TC 2.A.66.1) family.</text>
</comment>
<keyword evidence="3" id="KW-1133">Transmembrane helix</keyword>
<dbReference type="InterPro" id="IPR002528">
    <property type="entry name" value="MATE_fam"/>
</dbReference>
<protein>
    <recommendedName>
        <fullName evidence="5">Multidrug and toxin extrusion protein</fullName>
    </recommendedName>
</protein>
<dbReference type="Pfam" id="PF01554">
    <property type="entry name" value="MatE"/>
    <property type="match status" value="2"/>
</dbReference>
<feature type="transmembrane region" description="Helical" evidence="3">
    <location>
        <begin position="688"/>
        <end position="708"/>
    </location>
</feature>
<keyword evidence="3" id="KW-0472">Membrane</keyword>
<feature type="transmembrane region" description="Helical" evidence="3">
    <location>
        <begin position="520"/>
        <end position="541"/>
    </location>
</feature>
<feature type="transmembrane region" description="Helical" evidence="3">
    <location>
        <begin position="49"/>
        <end position="69"/>
    </location>
</feature>
<sequence>MTNGGSQYTKNYESKAKDNKYSHTPDDDLINDDGYFLNYVPTTNDPGNIMMIISIVYCTFFFFILPVFVSTGRKHYARAMVAANVSDGEPSESEEEESEEEEPKYRRNEIDPPRRYAPTSYGIRPTLQRPAQEREISLRNVLATSRRQGGSCSRRNIYNKTGQCERWNNALQREYETDAATPFGIQPMGQIIADMKNDLESPKRTFLDDYLDGNSRKRSMWDRRTAPIRTNSTRRMFGQHPSSLNEMQYQEAPKINLAGTKHLQRIGEDHDNDSHSDSSVKGKRSVVKLAAHFLNKEELDEYHIDDPTICCGRGAIYSCDSLIEGIEYCLYLSKCDSETKRLFEISLPFTIGPIFTGFLDMLDLVIVVKYLGLETLTAYSIVGFVVGFGYSFFGGICSSCSTLTAHAVGSNNNFLAGQYVQLIWFFFILSTQIVMYKYEQYIEPLTRMLCNNDNVAALGLVVAKNVNFNYMLYGLLDIFEGLMINAEHEKFDSKLDAFISCLNTLFTFICLKYFDGDLPTIVRIWTYNYFLHMFIWMVMACRKGWIQPFARGIFGNFALSNCKAVGLIFKTALPLSISEVLSYLEWEVLLVFAAHLGEAEIPVWSMVASIWEFLESTTSGLMEAVAIRVALHLGKGRPALARLSAHKALLYSFLIACVTSIFVCIIGETVPLWFTDVEIIQDMIFETIPIMAVGNVFLVYGTCAWGIISGQGRYALGTKADIICSIFIMMPFCAVSVYVFNYNLEGIICGIIVACMTECFVMSYHVLLTDWNSISEQVMEQNEIQN</sequence>